<evidence type="ECO:0000313" key="3">
    <source>
        <dbReference type="Proteomes" id="UP000189229"/>
    </source>
</evidence>
<feature type="compositionally biased region" description="Pro residues" evidence="1">
    <location>
        <begin position="1"/>
        <end position="13"/>
    </location>
</feature>
<dbReference type="AlphaFoldDB" id="A0A1V3XJM2"/>
<dbReference type="Proteomes" id="UP000189229">
    <property type="component" value="Unassembled WGS sequence"/>
</dbReference>
<proteinExistence type="predicted"/>
<feature type="region of interest" description="Disordered" evidence="1">
    <location>
        <begin position="1"/>
        <end position="39"/>
    </location>
</feature>
<comment type="caution">
    <text evidence="2">The sequence shown here is derived from an EMBL/GenBank/DDBJ whole genome shotgun (WGS) entry which is preliminary data.</text>
</comment>
<protein>
    <submittedName>
        <fullName evidence="2">Uncharacterized protein</fullName>
    </submittedName>
</protein>
<gene>
    <name evidence="2" type="ORF">BZL30_2684</name>
</gene>
<accession>A0A1V3XJM2</accession>
<name>A0A1V3XJM2_MYCKA</name>
<organism evidence="2 3">
    <name type="scientific">Mycobacterium kansasii</name>
    <dbReference type="NCBI Taxonomy" id="1768"/>
    <lineage>
        <taxon>Bacteria</taxon>
        <taxon>Bacillati</taxon>
        <taxon>Actinomycetota</taxon>
        <taxon>Actinomycetes</taxon>
        <taxon>Mycobacteriales</taxon>
        <taxon>Mycobacteriaceae</taxon>
        <taxon>Mycobacterium</taxon>
    </lineage>
</organism>
<evidence type="ECO:0000313" key="2">
    <source>
        <dbReference type="EMBL" id="OOK79395.1"/>
    </source>
</evidence>
<evidence type="ECO:0000256" key="1">
    <source>
        <dbReference type="SAM" id="MobiDB-lite"/>
    </source>
</evidence>
<reference evidence="2 3" key="1">
    <citation type="submission" date="2017-02" db="EMBL/GenBank/DDBJ databases">
        <title>Complete genome sequences of Mycobacterium kansasii strains isolated from rhesus macaques.</title>
        <authorList>
            <person name="Panda A."/>
            <person name="Nagaraj S."/>
            <person name="Zhao X."/>
            <person name="Tettelin H."/>
            <person name="Detolla L.J."/>
        </authorList>
    </citation>
    <scope>NUCLEOTIDE SEQUENCE [LARGE SCALE GENOMIC DNA]</scope>
    <source>
        <strain evidence="2 3">11-3813</strain>
    </source>
</reference>
<dbReference type="EMBL" id="MVBM01000002">
    <property type="protein sequence ID" value="OOK79395.1"/>
    <property type="molecule type" value="Genomic_DNA"/>
</dbReference>
<sequence length="39" mass="4106">MDGLPPDMPPATGTPPSASPYLTTPEHRGHDFADAPFGR</sequence>